<dbReference type="Gene3D" id="3.40.640.10">
    <property type="entry name" value="Type I PLP-dependent aspartate aminotransferase-like (Major domain)"/>
    <property type="match status" value="1"/>
</dbReference>
<feature type="domain" description="Aminotransferase class I/classII large" evidence="6">
    <location>
        <begin position="200"/>
        <end position="475"/>
    </location>
</feature>
<evidence type="ECO:0000259" key="6">
    <source>
        <dbReference type="Pfam" id="PF00155"/>
    </source>
</evidence>
<dbReference type="RefSeq" id="WP_162005099.1">
    <property type="nucleotide sequence ID" value="NZ_BKZW01000001.1"/>
</dbReference>
<accession>A0A5J4KNA2</accession>
<name>A0A5J4KNA2_9CHLR</name>
<gene>
    <name evidence="7" type="ORF">KDW_19530</name>
</gene>
<comment type="similarity">
    <text evidence="2">Belongs to the class-I pyridoxal-phosphate-dependent aminotransferase family.</text>
</comment>
<dbReference type="InterPro" id="IPR015421">
    <property type="entry name" value="PyrdxlP-dep_Trfase_major"/>
</dbReference>
<evidence type="ECO:0000313" key="7">
    <source>
        <dbReference type="EMBL" id="GER87791.1"/>
    </source>
</evidence>
<dbReference type="AlphaFoldDB" id="A0A5J4KNA2"/>
<dbReference type="InterPro" id="IPR015424">
    <property type="entry name" value="PyrdxlP-dep_Trfase"/>
</dbReference>
<evidence type="ECO:0000256" key="5">
    <source>
        <dbReference type="ARBA" id="ARBA00022898"/>
    </source>
</evidence>
<dbReference type="PANTHER" id="PTHR46383:SF1">
    <property type="entry name" value="ASPARTATE AMINOTRANSFERASE"/>
    <property type="match status" value="1"/>
</dbReference>
<dbReference type="Gene3D" id="3.90.1150.10">
    <property type="entry name" value="Aspartate Aminotransferase, domain 1"/>
    <property type="match status" value="1"/>
</dbReference>
<dbReference type="GO" id="GO:0030170">
    <property type="term" value="F:pyridoxal phosphate binding"/>
    <property type="evidence" value="ECO:0007669"/>
    <property type="project" value="InterPro"/>
</dbReference>
<protein>
    <recommendedName>
        <fullName evidence="6">Aminotransferase class I/classII large domain-containing protein</fullName>
    </recommendedName>
</protein>
<keyword evidence="8" id="KW-1185">Reference proteome</keyword>
<dbReference type="Proteomes" id="UP000326912">
    <property type="component" value="Unassembled WGS sequence"/>
</dbReference>
<dbReference type="InterPro" id="IPR050596">
    <property type="entry name" value="AspAT/PAT-like"/>
</dbReference>
<evidence type="ECO:0000313" key="8">
    <source>
        <dbReference type="Proteomes" id="UP000326912"/>
    </source>
</evidence>
<reference evidence="7 8" key="1">
    <citation type="submission" date="2019-10" db="EMBL/GenBank/DDBJ databases">
        <title>Dictyobacter vulcani sp. nov., within the class Ktedonobacteria, isolated from soil of volcanic Mt. Zao.</title>
        <authorList>
            <person name="Zheng Y."/>
            <person name="Wang C.M."/>
            <person name="Sakai Y."/>
            <person name="Abe K."/>
            <person name="Yokota A."/>
            <person name="Yabe S."/>
        </authorList>
    </citation>
    <scope>NUCLEOTIDE SEQUENCE [LARGE SCALE GENOMIC DNA]</scope>
    <source>
        <strain evidence="7 8">W12</strain>
    </source>
</reference>
<keyword evidence="3" id="KW-0032">Aminotransferase</keyword>
<dbReference type="CDD" id="cd00609">
    <property type="entry name" value="AAT_like"/>
    <property type="match status" value="1"/>
</dbReference>
<dbReference type="SUPFAM" id="SSF53383">
    <property type="entry name" value="PLP-dependent transferases"/>
    <property type="match status" value="1"/>
</dbReference>
<dbReference type="EMBL" id="BKZW01000001">
    <property type="protein sequence ID" value="GER87791.1"/>
    <property type="molecule type" value="Genomic_DNA"/>
</dbReference>
<evidence type="ECO:0000256" key="1">
    <source>
        <dbReference type="ARBA" id="ARBA00001933"/>
    </source>
</evidence>
<keyword evidence="5" id="KW-0663">Pyridoxal phosphate</keyword>
<keyword evidence="4" id="KW-0808">Transferase</keyword>
<dbReference type="PANTHER" id="PTHR46383">
    <property type="entry name" value="ASPARTATE AMINOTRANSFERASE"/>
    <property type="match status" value="1"/>
</dbReference>
<dbReference type="InterPro" id="IPR015422">
    <property type="entry name" value="PyrdxlP-dep_Trfase_small"/>
</dbReference>
<comment type="cofactor">
    <cofactor evidence="1">
        <name>pyridoxal 5'-phosphate</name>
        <dbReference type="ChEBI" id="CHEBI:597326"/>
    </cofactor>
</comment>
<proteinExistence type="inferred from homology"/>
<comment type="caution">
    <text evidence="7">The sequence shown here is derived from an EMBL/GenBank/DDBJ whole genome shotgun (WGS) entry which is preliminary data.</text>
</comment>
<evidence type="ECO:0000256" key="4">
    <source>
        <dbReference type="ARBA" id="ARBA00022679"/>
    </source>
</evidence>
<evidence type="ECO:0000256" key="2">
    <source>
        <dbReference type="ARBA" id="ARBA00007441"/>
    </source>
</evidence>
<dbReference type="GO" id="GO:0008483">
    <property type="term" value="F:transaminase activity"/>
    <property type="evidence" value="ECO:0007669"/>
    <property type="project" value="UniProtKB-KW"/>
</dbReference>
<evidence type="ECO:0000256" key="3">
    <source>
        <dbReference type="ARBA" id="ARBA00022576"/>
    </source>
</evidence>
<dbReference type="InterPro" id="IPR004839">
    <property type="entry name" value="Aminotransferase_I/II_large"/>
</dbReference>
<dbReference type="GO" id="GO:0006520">
    <property type="term" value="P:amino acid metabolic process"/>
    <property type="evidence" value="ECO:0007669"/>
    <property type="project" value="InterPro"/>
</dbReference>
<organism evidence="7 8">
    <name type="scientific">Dictyobacter vulcani</name>
    <dbReference type="NCBI Taxonomy" id="2607529"/>
    <lineage>
        <taxon>Bacteria</taxon>
        <taxon>Bacillati</taxon>
        <taxon>Chloroflexota</taxon>
        <taxon>Ktedonobacteria</taxon>
        <taxon>Ktedonobacterales</taxon>
        <taxon>Dictyobacteraceae</taxon>
        <taxon>Dictyobacter</taxon>
    </lineage>
</organism>
<dbReference type="Pfam" id="PF00155">
    <property type="entry name" value="Aminotran_1_2"/>
    <property type="match status" value="1"/>
</dbReference>
<sequence length="486" mass="54995">MSQSTSSTDSSTPAGLSMDEQLALLRRLRSDILIAYRPHIQEGAGPIRVMARIVAELEQACREHAISDELIRAEVVNRTIGDIDLRQVVECEGEPGGPWDYRMLADELGIALPGEQLHGYTATGETYLWLREQMQTCERHLLSQGFDPRVYDIYGIGNPVLRGWLAGEMGRWGIEVTHRNIHLSLGAMDGIDNVLRGLAHLARTQKKESIAILFPEPGFGVPEWQALSYGYHIYRYSTAAENHFKLTGEQLDQILTERQDISVLYLTITNNPTAFAYTPEELNDLHAVLRRYREHGRKVFILADLAYIGTGKPEEDQARMATFTQPDVLKHTIFVSSFSKTYTLTGERLGWVTCGDPDIAAGISVSWSNGLAALPGEWQLRFMAYYRLFQERPLLAEKLRRFYRLRRTQLLAQLRSIDEQFHLFDQIYIDDDATVYNWSKLKEGVDAFALFEKTGIAGVPGTGFGYDDAYIRFSIGVIPIIPKEIL</sequence>